<sequence>MQEQLPKQTTRSSACVFNIARIAHLLLRRLDLVKNAERIFPSSEYGAVPEWRGGGNGRSPGKPADQRYRPARFPHLVTQPGIEPGSPWWEASGLTARPPRSPSCNEASVPYWYELGCTYGKDFEQCRNEVYRWPQFRHPMYFSVKRRDASFRRWQRRFNGNTRWRNTLARKRAVIVLLPKSNNDVPTTAKLDQAAAMENSDFRIWETWKSLPLAGVISVYSIFVPFHFCGDLSYIVLLQTRHELSEFERGMIVGARNMECSISEVVQNRSTVSRVYRKYQNKGIAIHCGLRSCRPKSLDNRRLGRIVRANRAGTFAQITATFDAGGVRRHDTEHNASLGLMRLLIGPWRTGNMWPGPMSHDTGCFRLMAGFGYSANPMRPWIPVVNKAPCRLPLMDFSIPDNDGTLQQDNAPYHRAADVQDWFEEQSREFQRMERDGENHSHPRSCTRDLWTAIPTAWLNISPEVFGPLMESMPRRVTALLRYSRPEHDGGIIFAFALEICAVYPPFLLLSTVSHSSHLFGLFKRPRAENFETYKSDAGTRQRTASRACEGRLVDARFVQAQGAARGMCIARDRTRGREVRSVTDRIIDTRWESADVVLKRSGDIPNAGRSTVIIQLLSCISQRWSSNGRLYAAEVKAIHGCVQKGWKSLDFLRLSGCELRITNTIVNFRKCLNASRGLDTSPLLSDLLNVVAIALHPSQQGVKKRGSNTGDTNAHAQRIIAPARKASSVSVVTLSLAATFRHARDQVFGGGGDPPLPTPLQMNALTVLSPFLLATPFLGSPSTIDSGVPGWRHSLSSPPPAEEAGRRCKNILGIRMLGATRELAKFMDDGLRHYILPRPSGQQSLAKVSMEQHRNAMAGKAGDPRKKLAGQWYRPAQFPRAKISGRRRRDSNPVRRGWDASSLITSSPRPREQRNDALARNYFVVYGSLTCGSKLCREPKQLQEPLDAYKRRVIEVNIEQRRNEGAGGTRDTREIPPTNGIVWHDSHLRKSGDPGSPWWEESVLIAQPPWQEGNPGVGMERSQTSLRWKQRGFRIATAVAGEKKIMISETTVLRNENIRSVCTAEPLAVMSDLAFKFAHLNCRLREQVNVARTLGQQEKELTALRSYDARFWLRYTTVGHYYREGEKERERGREGGERDKEGQELRVSLNIDVFRVDDEVKNARAGDTGDTRENPLTNLVVRHNSHIQKYGSEPTGNRARFTHGVKHCRVISEKAVRICKLNVPRNRREGCIFPAALNESPLATCAWHSTQESCDYVEAITFIPPSLFTDSFIRQDESYRRLSGNRSAVVLVLFCICDVFGYSRTDDSYGSALDFFGSGTSSTTDFFRHGADSTTDFFRHGADSTTDFLRHGADSTTDFFRHGADSTTDFFRHGADSTTDLFRHGADSTTDLFRHGADSTTDFFRHGADSTTDFFRHGADSTTDFFRHGADSTTDFFRHGADSTTDFFRHGADSTIELFGWPTYRSAAIDDFRPYTKDERHRHLRVDHLQQLHRHRNPSQQCQDFDACTMMKPLRKAAIRWGRWGHGVAGINGVDGVNGSMGSMRSKGSMGSLGSMGQWDRWGQWGQFCEGSVRQQELVVYFKCDHDLQVIQGHGVKVKAVCIQYGGGIHVQEHGLRNEGHARESGFIHTRIAKKNVGNTVGKAVKQHSCATTRRVEGSTAPQRPAFSVLFSVPAAWPVGTREKVASHTPPGDPETTHATCMPSSTDNTGSQHLCSPVTSHPQASGRDGKFVVASEQGHKCVRSYPDKPTPAKKGYTTPHPRKIADPGIFCYIRRHEQVSSPTACNGSSLYSSL</sequence>
<comment type="caution">
    <text evidence="2">The sequence shown here is derived from an EMBL/GenBank/DDBJ whole genome shotgun (WGS) entry which is preliminary data.</text>
</comment>
<evidence type="ECO:0000256" key="1">
    <source>
        <dbReference type="SAM" id="MobiDB-lite"/>
    </source>
</evidence>
<dbReference type="Gene3D" id="3.30.420.10">
    <property type="entry name" value="Ribonuclease H-like superfamily/Ribonuclease H"/>
    <property type="match status" value="1"/>
</dbReference>
<proteinExistence type="predicted"/>
<dbReference type="Proteomes" id="UP001159363">
    <property type="component" value="Chromosome 2"/>
</dbReference>
<dbReference type="EMBL" id="JARBHB010000002">
    <property type="protein sequence ID" value="KAJ8894311.1"/>
    <property type="molecule type" value="Genomic_DNA"/>
</dbReference>
<organism evidence="2 3">
    <name type="scientific">Dryococelus australis</name>
    <dbReference type="NCBI Taxonomy" id="614101"/>
    <lineage>
        <taxon>Eukaryota</taxon>
        <taxon>Metazoa</taxon>
        <taxon>Ecdysozoa</taxon>
        <taxon>Arthropoda</taxon>
        <taxon>Hexapoda</taxon>
        <taxon>Insecta</taxon>
        <taxon>Pterygota</taxon>
        <taxon>Neoptera</taxon>
        <taxon>Polyneoptera</taxon>
        <taxon>Phasmatodea</taxon>
        <taxon>Verophasmatodea</taxon>
        <taxon>Anareolatae</taxon>
        <taxon>Phasmatidae</taxon>
        <taxon>Eurycanthinae</taxon>
        <taxon>Dryococelus</taxon>
    </lineage>
</organism>
<name>A0ABQ9ICD0_9NEOP</name>
<reference evidence="2 3" key="1">
    <citation type="submission" date="2023-02" db="EMBL/GenBank/DDBJ databases">
        <title>LHISI_Scaffold_Assembly.</title>
        <authorList>
            <person name="Stuart O.P."/>
            <person name="Cleave R."/>
            <person name="Magrath M.J.L."/>
            <person name="Mikheyev A.S."/>
        </authorList>
    </citation>
    <scope>NUCLEOTIDE SEQUENCE [LARGE SCALE GENOMIC DNA]</scope>
    <source>
        <strain evidence="2">Daus_M_001</strain>
        <tissue evidence="2">Leg muscle</tissue>
    </source>
</reference>
<feature type="region of interest" description="Disordered" evidence="1">
    <location>
        <begin position="885"/>
        <end position="913"/>
    </location>
</feature>
<protein>
    <submittedName>
        <fullName evidence="2">Uncharacterized protein</fullName>
    </submittedName>
</protein>
<feature type="compositionally biased region" description="Basic and acidic residues" evidence="1">
    <location>
        <begin position="964"/>
        <end position="975"/>
    </location>
</feature>
<evidence type="ECO:0000313" key="3">
    <source>
        <dbReference type="Proteomes" id="UP001159363"/>
    </source>
</evidence>
<dbReference type="InterPro" id="IPR036397">
    <property type="entry name" value="RNaseH_sf"/>
</dbReference>
<feature type="compositionally biased region" description="Polar residues" evidence="1">
    <location>
        <begin position="1698"/>
        <end position="1724"/>
    </location>
</feature>
<evidence type="ECO:0000313" key="2">
    <source>
        <dbReference type="EMBL" id="KAJ8894311.1"/>
    </source>
</evidence>
<keyword evidence="3" id="KW-1185">Reference proteome</keyword>
<feature type="region of interest" description="Disordered" evidence="1">
    <location>
        <begin position="1684"/>
        <end position="1728"/>
    </location>
</feature>
<accession>A0ABQ9ICD0</accession>
<gene>
    <name evidence="2" type="ORF">PR048_006930</name>
</gene>
<feature type="region of interest" description="Disordered" evidence="1">
    <location>
        <begin position="964"/>
        <end position="988"/>
    </location>
</feature>